<dbReference type="Proteomes" id="UP001163266">
    <property type="component" value="Chromosome"/>
</dbReference>
<gene>
    <name evidence="1" type="ORF">OMP39_14445</name>
</gene>
<sequence>MRVVDAEAVAAALDWPRLVAALRELFACGATVPSRHVHVVQAPGAEPVTSLLMPAWHGPYYGLKAINIAAGNAARGLPGLHAVYLLFDAATGVPLACMDGDELTARRTVATSALAASWLARPDARRLLVVGAGRLARRLPWAYRAVRPIEEVQIWARRPEQARALADEWRGQGLQARAVDDLEAAVRRADIVSCATLSTAPLVHGASLAAGSHLDLIGSFTPEMREADEACFAGARVAVDTDEALRKSGDLIAPVAGGVLDPTAVVTLQHLARGEAGGRQSAAERTVFKSVGMALEDLAAAILVHRSIAPAQPERSSPPEH</sequence>
<organism evidence="1 2">
    <name type="scientific">Caldimonas aquatica</name>
    <dbReference type="NCBI Taxonomy" id="376175"/>
    <lineage>
        <taxon>Bacteria</taxon>
        <taxon>Pseudomonadati</taxon>
        <taxon>Pseudomonadota</taxon>
        <taxon>Betaproteobacteria</taxon>
        <taxon>Burkholderiales</taxon>
        <taxon>Sphaerotilaceae</taxon>
        <taxon>Caldimonas</taxon>
    </lineage>
</organism>
<dbReference type="Gene3D" id="3.40.50.720">
    <property type="entry name" value="NAD(P)-binding Rossmann-like Domain"/>
    <property type="match status" value="1"/>
</dbReference>
<dbReference type="RefSeq" id="WP_264892500.1">
    <property type="nucleotide sequence ID" value="NZ_CP110257.1"/>
</dbReference>
<keyword evidence="2" id="KW-1185">Reference proteome</keyword>
<dbReference type="PANTHER" id="PTHR13812">
    <property type="entry name" value="KETIMINE REDUCTASE MU-CRYSTALLIN"/>
    <property type="match status" value="1"/>
</dbReference>
<dbReference type="SUPFAM" id="SSF51735">
    <property type="entry name" value="NAD(P)-binding Rossmann-fold domains"/>
    <property type="match status" value="1"/>
</dbReference>
<protein>
    <submittedName>
        <fullName evidence="1">Ornithine cyclodeaminase family protein</fullName>
    </submittedName>
</protein>
<dbReference type="InterPro" id="IPR003462">
    <property type="entry name" value="ODC_Mu_crystall"/>
</dbReference>
<name>A0ABY6MS67_9BURK</name>
<dbReference type="Gene3D" id="3.30.1780.10">
    <property type="entry name" value="ornithine cyclodeaminase, domain 1"/>
    <property type="match status" value="1"/>
</dbReference>
<dbReference type="PIRSF" id="PIRSF001439">
    <property type="entry name" value="CryM"/>
    <property type="match status" value="1"/>
</dbReference>
<proteinExistence type="predicted"/>
<evidence type="ECO:0000313" key="2">
    <source>
        <dbReference type="Proteomes" id="UP001163266"/>
    </source>
</evidence>
<evidence type="ECO:0000313" key="1">
    <source>
        <dbReference type="EMBL" id="UZD54840.1"/>
    </source>
</evidence>
<dbReference type="EMBL" id="CP110257">
    <property type="protein sequence ID" value="UZD54840.1"/>
    <property type="molecule type" value="Genomic_DNA"/>
</dbReference>
<reference evidence="1" key="1">
    <citation type="submission" date="2022-10" db="EMBL/GenBank/DDBJ databases">
        <title>Complete genome sequence of Schlegelella aquatica LMG 23380.</title>
        <authorList>
            <person name="Musilova J."/>
            <person name="Kourilova X."/>
            <person name="Bezdicek M."/>
            <person name="Hermankova K."/>
            <person name="Obruca S."/>
            <person name="Sedlar K."/>
        </authorList>
    </citation>
    <scope>NUCLEOTIDE SEQUENCE</scope>
    <source>
        <strain evidence="1">LMG 23380</strain>
    </source>
</reference>
<dbReference type="PANTHER" id="PTHR13812:SF19">
    <property type="entry name" value="KETIMINE REDUCTASE MU-CRYSTALLIN"/>
    <property type="match status" value="1"/>
</dbReference>
<dbReference type="Pfam" id="PF02423">
    <property type="entry name" value="OCD_Mu_crystall"/>
    <property type="match status" value="1"/>
</dbReference>
<dbReference type="NCBIfam" id="NF004793">
    <property type="entry name" value="PRK06141.1"/>
    <property type="match status" value="1"/>
</dbReference>
<accession>A0ABY6MS67</accession>
<dbReference type="InterPro" id="IPR036291">
    <property type="entry name" value="NAD(P)-bd_dom_sf"/>
</dbReference>
<dbReference type="InterPro" id="IPR023401">
    <property type="entry name" value="ODC_N"/>
</dbReference>